<accession>A0A2A5S4W8</accession>
<dbReference type="RefSeq" id="WP_096813893.1">
    <property type="nucleotide sequence ID" value="NZ_JXJW01000003.1"/>
</dbReference>
<evidence type="ECO:0000313" key="2">
    <source>
        <dbReference type="EMBL" id="PCS08515.1"/>
    </source>
</evidence>
<sequence>MEAPRFDEEFNNWQLPTRQYTQEEKMAEHIKTADRIKEIAFFSNIATFSVFIVIGCSVLMAVMPSFLAVIISIVLSFTMLTVLKKAIKTCLRMIKK</sequence>
<gene>
    <name evidence="2" type="ORF">RU86_GL001540</name>
</gene>
<keyword evidence="1" id="KW-0812">Transmembrane</keyword>
<name>A0A2A5S4W8_9LACT</name>
<evidence type="ECO:0000313" key="3">
    <source>
        <dbReference type="Proteomes" id="UP000218282"/>
    </source>
</evidence>
<keyword evidence="1" id="KW-0472">Membrane</keyword>
<keyword evidence="1" id="KW-1133">Transmembrane helix</keyword>
<feature type="transmembrane region" description="Helical" evidence="1">
    <location>
        <begin position="39"/>
        <end position="60"/>
    </location>
</feature>
<dbReference type="EMBL" id="JXJW01000003">
    <property type="protein sequence ID" value="PCS08515.1"/>
    <property type="molecule type" value="Genomic_DNA"/>
</dbReference>
<dbReference type="AlphaFoldDB" id="A0A2A5S4W8"/>
<proteinExistence type="predicted"/>
<dbReference type="Proteomes" id="UP000218282">
    <property type="component" value="Unassembled WGS sequence"/>
</dbReference>
<evidence type="ECO:0008006" key="4">
    <source>
        <dbReference type="Google" id="ProtNLM"/>
    </source>
</evidence>
<comment type="caution">
    <text evidence="2">The sequence shown here is derived from an EMBL/GenBank/DDBJ whole genome shotgun (WGS) entry which is preliminary data.</text>
</comment>
<keyword evidence="3" id="KW-1185">Reference proteome</keyword>
<feature type="transmembrane region" description="Helical" evidence="1">
    <location>
        <begin position="66"/>
        <end position="87"/>
    </location>
</feature>
<dbReference type="Pfam" id="PF11674">
    <property type="entry name" value="DUF3270"/>
    <property type="match status" value="1"/>
</dbReference>
<evidence type="ECO:0000256" key="1">
    <source>
        <dbReference type="SAM" id="Phobius"/>
    </source>
</evidence>
<reference evidence="2 3" key="1">
    <citation type="submission" date="2014-12" db="EMBL/GenBank/DDBJ databases">
        <title>Draft genome sequences of 10 type strains of Lactococcus.</title>
        <authorList>
            <person name="Sun Z."/>
            <person name="Zhong Z."/>
            <person name="Liu W."/>
            <person name="Zhang W."/>
            <person name="Zhang H."/>
        </authorList>
    </citation>
    <scope>NUCLEOTIDE SEQUENCE [LARGE SCALE GENOMIC DNA]</scope>
    <source>
        <strain evidence="2 3">DSM 6634</strain>
    </source>
</reference>
<organism evidence="2 3">
    <name type="scientific">Pseudolactococcus piscium</name>
    <dbReference type="NCBI Taxonomy" id="1364"/>
    <lineage>
        <taxon>Bacteria</taxon>
        <taxon>Bacillati</taxon>
        <taxon>Bacillota</taxon>
        <taxon>Bacilli</taxon>
        <taxon>Lactobacillales</taxon>
        <taxon>Streptococcaceae</taxon>
        <taxon>Pseudolactococcus</taxon>
    </lineage>
</organism>
<dbReference type="InterPro" id="IPR021688">
    <property type="entry name" value="DUF3270"/>
</dbReference>
<protein>
    <recommendedName>
        <fullName evidence="4">DUF3270 family protein</fullName>
    </recommendedName>
</protein>